<dbReference type="AlphaFoldDB" id="W4LQ20"/>
<dbReference type="EMBL" id="AZHW01000390">
    <property type="protein sequence ID" value="ETW99954.1"/>
    <property type="molecule type" value="Genomic_DNA"/>
</dbReference>
<dbReference type="HOGENOM" id="CLU_060702_0_0_7"/>
<comment type="caution">
    <text evidence="1">The sequence shown here is derived from an EMBL/GenBank/DDBJ whole genome shotgun (WGS) entry which is preliminary data.</text>
</comment>
<name>W4LQ20_ENTF1</name>
<sequence>MQTRTESLPWSNDLWDAIHKAVYDEIQRVVITPKFLPLYGPIPEALTITSDAIGVDDENRRVINEATVAPLLEIWSDFALTPQQVAEEMALRSARTLAIRAANFVAKAQDAAIFQGDEALASDPLFTSGRVNFRSGPAGSGLMGAVDPEQVIEVTSLGRGEPRFGERTFAAVAQGYAQLQNLGHYGPYALILESLPYGDTFATLPNTLILPADRIQPLVMSGFYGTGSLPGLSGLLVSLGGDTMDLAMGKAAMTTFMFEDDAGKFRFRVLTRFALRLKERSAVIRFEFHT</sequence>
<evidence type="ECO:0000313" key="2">
    <source>
        <dbReference type="Proteomes" id="UP000019141"/>
    </source>
</evidence>
<reference evidence="1 2" key="1">
    <citation type="journal article" date="2014" name="Nature">
        <title>An environmental bacterial taxon with a large and distinct metabolic repertoire.</title>
        <authorList>
            <person name="Wilson M.C."/>
            <person name="Mori T."/>
            <person name="Ruckert C."/>
            <person name="Uria A.R."/>
            <person name="Helf M.J."/>
            <person name="Takada K."/>
            <person name="Gernert C."/>
            <person name="Steffens U.A."/>
            <person name="Heycke N."/>
            <person name="Schmitt S."/>
            <person name="Rinke C."/>
            <person name="Helfrich E.J."/>
            <person name="Brachmann A.O."/>
            <person name="Gurgui C."/>
            <person name="Wakimoto T."/>
            <person name="Kracht M."/>
            <person name="Crusemann M."/>
            <person name="Hentschel U."/>
            <person name="Abe I."/>
            <person name="Matsunaga S."/>
            <person name="Kalinowski J."/>
            <person name="Takeyama H."/>
            <person name="Piel J."/>
        </authorList>
    </citation>
    <scope>NUCLEOTIDE SEQUENCE [LARGE SCALE GENOMIC DNA]</scope>
    <source>
        <strain evidence="2">TSY1</strain>
    </source>
</reference>
<dbReference type="Proteomes" id="UP000019141">
    <property type="component" value="Unassembled WGS sequence"/>
</dbReference>
<evidence type="ECO:0008006" key="3">
    <source>
        <dbReference type="Google" id="ProtNLM"/>
    </source>
</evidence>
<protein>
    <recommendedName>
        <fullName evidence="3">Bacteriocin</fullName>
    </recommendedName>
</protein>
<keyword evidence="2" id="KW-1185">Reference proteome</keyword>
<organism evidence="1 2">
    <name type="scientific">Entotheonella factor</name>
    <dbReference type="NCBI Taxonomy" id="1429438"/>
    <lineage>
        <taxon>Bacteria</taxon>
        <taxon>Pseudomonadati</taxon>
        <taxon>Nitrospinota/Tectimicrobiota group</taxon>
        <taxon>Candidatus Tectimicrobiota</taxon>
        <taxon>Candidatus Entotheonellia</taxon>
        <taxon>Candidatus Entotheonellales</taxon>
        <taxon>Candidatus Entotheonellaceae</taxon>
        <taxon>Candidatus Entotheonella</taxon>
    </lineage>
</organism>
<proteinExistence type="predicted"/>
<accession>W4LQ20</accession>
<dbReference type="Gene3D" id="3.30.2320.10">
    <property type="entry name" value="hypothetical protein PF0899 domain"/>
    <property type="match status" value="1"/>
</dbReference>
<gene>
    <name evidence="1" type="ORF">ETSY1_13060</name>
</gene>
<dbReference type="Pfam" id="PF04454">
    <property type="entry name" value="Linocin_M18"/>
    <property type="match status" value="2"/>
</dbReference>
<dbReference type="InterPro" id="IPR007544">
    <property type="entry name" value="ENCAP"/>
</dbReference>
<dbReference type="Gene3D" id="3.30.2400.30">
    <property type="match status" value="1"/>
</dbReference>
<evidence type="ECO:0000313" key="1">
    <source>
        <dbReference type="EMBL" id="ETW99954.1"/>
    </source>
</evidence>